<dbReference type="SUPFAM" id="SSF56954">
    <property type="entry name" value="Outer membrane efflux proteins (OEP)"/>
    <property type="match status" value="1"/>
</dbReference>
<evidence type="ECO:0000313" key="1">
    <source>
        <dbReference type="EMBL" id="KKN32482.1"/>
    </source>
</evidence>
<name>A0A0F9Q681_9ZZZZ</name>
<organism evidence="1">
    <name type="scientific">marine sediment metagenome</name>
    <dbReference type="NCBI Taxonomy" id="412755"/>
    <lineage>
        <taxon>unclassified sequences</taxon>
        <taxon>metagenomes</taxon>
        <taxon>ecological metagenomes</taxon>
    </lineage>
</organism>
<sequence length="471" mass="52561">MIWQCKPTLLAISVMLLSGCASDFNSSQRMQAPKDMPQQWQQEASSSVLKVQEQWLTQLQNPTLNKFVQQALKNNQQLLQTSYDVEIQKQQLIVSGSALWPSLDLSTRTSRSKDNRPVSYDNASSVSLNLTYEVDLWGKLSDSKREANLNYLAQQARFEQAKQQLVADVVTGWFDVVTSQQLLDLFKRREANAKQSLDIIESGYRQGINEALDVYLARNELNNERSRIATQTANLSASARILERLLGEYPKGAITASSDLPVINTDIPLGLPSELITRKPTLRASWYELLATDASLAYAHKQRFPSLDLTASLSDSTDRVSDLFSPSSLAWSLLGSISAPLFEGGRLKANEEIARLNTQKQEQLYLQTLYDAFGDVENAISQQQSLKSQYSSTLEAQENALAAEQLSFEQYQSGLVTYTTVLDAQDRSFDAQSSLIEIKNQLIANRINLHVALGGDFAKPSSELKSNNDEN</sequence>
<comment type="caution">
    <text evidence="1">The sequence shown here is derived from an EMBL/GenBank/DDBJ whole genome shotgun (WGS) entry which is preliminary data.</text>
</comment>
<gene>
    <name evidence="1" type="ORF">LCGC14_0813350</name>
</gene>
<dbReference type="Gene3D" id="2.20.200.10">
    <property type="entry name" value="Outer membrane efflux proteins (OEP)"/>
    <property type="match status" value="1"/>
</dbReference>
<evidence type="ECO:0008006" key="2">
    <source>
        <dbReference type="Google" id="ProtNLM"/>
    </source>
</evidence>
<dbReference type="PROSITE" id="PS51257">
    <property type="entry name" value="PROKAR_LIPOPROTEIN"/>
    <property type="match status" value="1"/>
</dbReference>
<dbReference type="Pfam" id="PF02321">
    <property type="entry name" value="OEP"/>
    <property type="match status" value="2"/>
</dbReference>
<dbReference type="Gene3D" id="1.20.1600.10">
    <property type="entry name" value="Outer membrane efflux proteins (OEP)"/>
    <property type="match status" value="1"/>
</dbReference>
<dbReference type="NCBIfam" id="TIGR01845">
    <property type="entry name" value="outer_NodT"/>
    <property type="match status" value="1"/>
</dbReference>
<dbReference type="EMBL" id="LAZR01002250">
    <property type="protein sequence ID" value="KKN32482.1"/>
    <property type="molecule type" value="Genomic_DNA"/>
</dbReference>
<dbReference type="InterPro" id="IPR010131">
    <property type="entry name" value="MdtP/NodT-like"/>
</dbReference>
<protein>
    <recommendedName>
        <fullName evidence="2">RND transporter</fullName>
    </recommendedName>
</protein>
<dbReference type="GO" id="GO:0015562">
    <property type="term" value="F:efflux transmembrane transporter activity"/>
    <property type="evidence" value="ECO:0007669"/>
    <property type="project" value="InterPro"/>
</dbReference>
<accession>A0A0F9Q681</accession>
<dbReference type="InterPro" id="IPR003423">
    <property type="entry name" value="OMP_efflux"/>
</dbReference>
<reference evidence="1" key="1">
    <citation type="journal article" date="2015" name="Nature">
        <title>Complex archaea that bridge the gap between prokaryotes and eukaryotes.</title>
        <authorList>
            <person name="Spang A."/>
            <person name="Saw J.H."/>
            <person name="Jorgensen S.L."/>
            <person name="Zaremba-Niedzwiedzka K."/>
            <person name="Martijn J."/>
            <person name="Lind A.E."/>
            <person name="van Eijk R."/>
            <person name="Schleper C."/>
            <person name="Guy L."/>
            <person name="Ettema T.J."/>
        </authorList>
    </citation>
    <scope>NUCLEOTIDE SEQUENCE</scope>
</reference>
<dbReference type="AlphaFoldDB" id="A0A0F9Q681"/>
<dbReference type="GO" id="GO:0016020">
    <property type="term" value="C:membrane"/>
    <property type="evidence" value="ECO:0007669"/>
    <property type="project" value="InterPro"/>
</dbReference>
<dbReference type="PANTHER" id="PTHR30203">
    <property type="entry name" value="OUTER MEMBRANE CATION EFFLUX PROTEIN"/>
    <property type="match status" value="1"/>
</dbReference>
<proteinExistence type="predicted"/>